<reference evidence="2 3" key="1">
    <citation type="submission" date="2020-03" db="EMBL/GenBank/DDBJ databases">
        <title>Alteromonas ponticola sp. nov., isolated from seawater.</title>
        <authorList>
            <person name="Yoon J.-H."/>
            <person name="Kim Y.-O."/>
        </authorList>
    </citation>
    <scope>NUCLEOTIDE SEQUENCE [LARGE SCALE GENOMIC DNA]</scope>
    <source>
        <strain evidence="2 3">MYP5</strain>
    </source>
</reference>
<dbReference type="Gene3D" id="3.40.50.720">
    <property type="entry name" value="NAD(P)-binding Rossmann-like Domain"/>
    <property type="match status" value="1"/>
</dbReference>
<sequence>MLNVLETDLSLHTILGASGQIGTELARALYHHHTDQIRLVSRNPQSVNASDALISADLLDLQQTIRAVDGSNVVYLTAGLPMDTQKWVEQWPIMMRNVITACKIHDARLVFFDNTYMYPQTEELQDEATPFEPNGKKGEVRASIAKELLDTINRGELEAMICRAPEFYGPDKTQSITNVTILQKLKHNKTALVFLRDDTLRTLIYTPDASRAMALLGNTSDAFNQTWHLPCDDNRLTYRQIISQGEQVLKKPCRYRVLKRWQLSLIGLVNPQIRDASELLPRYGCDNKFDSAKFKQRFPDFCVTSYQEGVQKSLIGENEYVNN</sequence>
<dbReference type="Pfam" id="PF01370">
    <property type="entry name" value="Epimerase"/>
    <property type="match status" value="1"/>
</dbReference>
<dbReference type="SUPFAM" id="SSF51735">
    <property type="entry name" value="NAD(P)-binding Rossmann-fold domains"/>
    <property type="match status" value="1"/>
</dbReference>
<evidence type="ECO:0000259" key="1">
    <source>
        <dbReference type="Pfam" id="PF01370"/>
    </source>
</evidence>
<dbReference type="InterPro" id="IPR036291">
    <property type="entry name" value="NAD(P)-bd_dom_sf"/>
</dbReference>
<evidence type="ECO:0000313" key="2">
    <source>
        <dbReference type="EMBL" id="NMH59415.1"/>
    </source>
</evidence>
<dbReference type="Proteomes" id="UP000709336">
    <property type="component" value="Unassembled WGS sequence"/>
</dbReference>
<dbReference type="InterPro" id="IPR050177">
    <property type="entry name" value="Lipid_A_modif_metabolic_enz"/>
</dbReference>
<dbReference type="PANTHER" id="PTHR43245:SF13">
    <property type="entry name" value="UDP-D-APIOSE_UDP-D-XYLOSE SYNTHASE 2"/>
    <property type="match status" value="1"/>
</dbReference>
<dbReference type="EMBL" id="JAATNW010000003">
    <property type="protein sequence ID" value="NMH59415.1"/>
    <property type="molecule type" value="Genomic_DNA"/>
</dbReference>
<name>A0ABX1QYW7_9ALTE</name>
<accession>A0ABX1QYW7</accession>
<comment type="caution">
    <text evidence="2">The sequence shown here is derived from an EMBL/GenBank/DDBJ whole genome shotgun (WGS) entry which is preliminary data.</text>
</comment>
<dbReference type="PANTHER" id="PTHR43245">
    <property type="entry name" value="BIFUNCTIONAL POLYMYXIN RESISTANCE PROTEIN ARNA"/>
    <property type="match status" value="1"/>
</dbReference>
<dbReference type="InterPro" id="IPR001509">
    <property type="entry name" value="Epimerase_deHydtase"/>
</dbReference>
<feature type="domain" description="NAD-dependent epimerase/dehydratase" evidence="1">
    <location>
        <begin position="14"/>
        <end position="220"/>
    </location>
</feature>
<organism evidence="2 3">
    <name type="scientific">Alteromonas ponticola</name>
    <dbReference type="NCBI Taxonomy" id="2720613"/>
    <lineage>
        <taxon>Bacteria</taxon>
        <taxon>Pseudomonadati</taxon>
        <taxon>Pseudomonadota</taxon>
        <taxon>Gammaproteobacteria</taxon>
        <taxon>Alteromonadales</taxon>
        <taxon>Alteromonadaceae</taxon>
        <taxon>Alteromonas/Salinimonas group</taxon>
        <taxon>Alteromonas</taxon>
    </lineage>
</organism>
<keyword evidence="3" id="KW-1185">Reference proteome</keyword>
<gene>
    <name evidence="2" type="ORF">HCJ96_05225</name>
</gene>
<protein>
    <submittedName>
        <fullName evidence="2">NAD-dependent epimerase/dehydratase family protein</fullName>
    </submittedName>
</protein>
<evidence type="ECO:0000313" key="3">
    <source>
        <dbReference type="Proteomes" id="UP000709336"/>
    </source>
</evidence>
<proteinExistence type="predicted"/>